<accession>A0A0R1GH75</accession>
<protein>
    <recommendedName>
        <fullName evidence="3">CRISPR-associated protein, SAG0897 family</fullName>
    </recommendedName>
</protein>
<dbReference type="EMBL" id="AZCZ01000066">
    <property type="protein sequence ID" value="KRK33516.1"/>
    <property type="molecule type" value="Genomic_DNA"/>
</dbReference>
<keyword evidence="2" id="KW-1185">Reference proteome</keyword>
<evidence type="ECO:0008006" key="3">
    <source>
        <dbReference type="Google" id="ProtNLM"/>
    </source>
</evidence>
<sequence length="221" mass="25223">MNLTYFGFPPFGVASGKVTVIDTGSPRVYQNLLLGLQDREETITLSKDDFSVVSIPKGCQWYGDPLESLDLNKLFQKKLQNQIMKVMTNKQTVDLADGIRKLVSQLLENSYVMDIPIEFPEIPTVDKLVKFSGLQVIPEVENDVYVILESLVKVLIELNDRRIIILTNVSHYLKVSQINSLVGLMADADIPMLIIEFSQIQRNEFFVKCDYHYIDGDFVLW</sequence>
<reference evidence="1 2" key="1">
    <citation type="journal article" date="2015" name="Genome Announc.">
        <title>Expanding the biotechnology potential of lactobacilli through comparative genomics of 213 strains and associated genera.</title>
        <authorList>
            <person name="Sun Z."/>
            <person name="Harris H.M."/>
            <person name="McCann A."/>
            <person name="Guo C."/>
            <person name="Argimon S."/>
            <person name="Zhang W."/>
            <person name="Yang X."/>
            <person name="Jeffery I.B."/>
            <person name="Cooney J.C."/>
            <person name="Kagawa T.F."/>
            <person name="Liu W."/>
            <person name="Song Y."/>
            <person name="Salvetti E."/>
            <person name="Wrobel A."/>
            <person name="Rasinkangas P."/>
            <person name="Parkhill J."/>
            <person name="Rea M.C."/>
            <person name="O'Sullivan O."/>
            <person name="Ritari J."/>
            <person name="Douillard F.P."/>
            <person name="Paul Ross R."/>
            <person name="Yang R."/>
            <person name="Briner A.E."/>
            <person name="Felis G.E."/>
            <person name="de Vos W.M."/>
            <person name="Barrangou R."/>
            <person name="Klaenhammer T.R."/>
            <person name="Caufield P.W."/>
            <person name="Cui Y."/>
            <person name="Zhang H."/>
            <person name="O'Toole P.W."/>
        </authorList>
    </citation>
    <scope>NUCLEOTIDE SEQUENCE [LARGE SCALE GENOMIC DNA]</scope>
    <source>
        <strain evidence="1 2">ATCC 53295</strain>
    </source>
</reference>
<dbReference type="CDD" id="cd12218">
    <property type="entry name" value="Csn2"/>
    <property type="match status" value="1"/>
</dbReference>
<comment type="caution">
    <text evidence="1">The sequence shown here is derived from an EMBL/GenBank/DDBJ whole genome shotgun (WGS) entry which is preliminary data.</text>
</comment>
<organism evidence="1 2">
    <name type="scientific">Levilactobacillus parabrevis ATCC 53295</name>
    <dbReference type="NCBI Taxonomy" id="1267003"/>
    <lineage>
        <taxon>Bacteria</taxon>
        <taxon>Bacillati</taxon>
        <taxon>Bacillota</taxon>
        <taxon>Bacilli</taxon>
        <taxon>Lactobacillales</taxon>
        <taxon>Lactobacillaceae</taxon>
        <taxon>Levilactobacillus</taxon>
    </lineage>
</organism>
<dbReference type="Pfam" id="PF09711">
    <property type="entry name" value="Cas_Csn2"/>
    <property type="match status" value="1"/>
</dbReference>
<dbReference type="AlphaFoldDB" id="A0A0R1GH75"/>
<evidence type="ECO:0000313" key="1">
    <source>
        <dbReference type="EMBL" id="KRK33516.1"/>
    </source>
</evidence>
<dbReference type="NCBIfam" id="TIGR01866">
    <property type="entry name" value="cas_Csn2"/>
    <property type="match status" value="1"/>
</dbReference>
<dbReference type="STRING" id="357278.IV61_GL002005"/>
<dbReference type="Proteomes" id="UP000051176">
    <property type="component" value="Unassembled WGS sequence"/>
</dbReference>
<dbReference type="InterPro" id="IPR010146">
    <property type="entry name" value="CRISPR-assoc_prot_Csn2-typ"/>
</dbReference>
<proteinExistence type="predicted"/>
<dbReference type="RefSeq" id="WP_020090448.1">
    <property type="nucleotide sequence ID" value="NZ_AZCZ01000066.1"/>
</dbReference>
<name>A0A0R1GH75_9LACO</name>
<gene>
    <name evidence="1" type="ORF">FD07_GL002045</name>
</gene>
<dbReference type="Gene3D" id="3.40.50.11940">
    <property type="match status" value="1"/>
</dbReference>
<dbReference type="OrthoDB" id="2246929at2"/>
<dbReference type="PATRIC" id="fig|1267003.4.peg.2157"/>
<evidence type="ECO:0000313" key="2">
    <source>
        <dbReference type="Proteomes" id="UP000051176"/>
    </source>
</evidence>
<dbReference type="InterPro" id="IPR038600">
    <property type="entry name" value="Csn2_sf"/>
</dbReference>